<dbReference type="EMBL" id="BNBT01000005">
    <property type="protein sequence ID" value="GHE39417.1"/>
    <property type="molecule type" value="Genomic_DNA"/>
</dbReference>
<evidence type="ECO:0000313" key="1">
    <source>
        <dbReference type="EMBL" id="GHE39417.1"/>
    </source>
</evidence>
<keyword evidence="2" id="KW-1185">Reference proteome</keyword>
<evidence type="ECO:0000313" key="2">
    <source>
        <dbReference type="Proteomes" id="UP000608024"/>
    </source>
</evidence>
<gene>
    <name evidence="1" type="ORF">GCM10018785_06290</name>
</gene>
<protein>
    <submittedName>
        <fullName evidence="1">Uncharacterized protein</fullName>
    </submittedName>
</protein>
<reference evidence="1" key="1">
    <citation type="journal article" date="2014" name="Int. J. Syst. Evol. Microbiol.">
        <title>Complete genome sequence of Corynebacterium casei LMG S-19264T (=DSM 44701T), isolated from a smear-ripened cheese.</title>
        <authorList>
            <consortium name="US DOE Joint Genome Institute (JGI-PGF)"/>
            <person name="Walter F."/>
            <person name="Albersmeier A."/>
            <person name="Kalinowski J."/>
            <person name="Ruckert C."/>
        </authorList>
    </citation>
    <scope>NUCLEOTIDE SEQUENCE</scope>
    <source>
        <strain evidence="1">JCM 4784</strain>
    </source>
</reference>
<dbReference type="RefSeq" id="WP_190134242.1">
    <property type="nucleotide sequence ID" value="NZ_BNBT01000005.1"/>
</dbReference>
<dbReference type="AlphaFoldDB" id="A0A918Z7R2"/>
<reference evidence="1" key="2">
    <citation type="submission" date="2020-09" db="EMBL/GenBank/DDBJ databases">
        <authorList>
            <person name="Sun Q."/>
            <person name="Ohkuma M."/>
        </authorList>
    </citation>
    <scope>NUCLEOTIDE SEQUENCE</scope>
    <source>
        <strain evidence="1">JCM 4784</strain>
    </source>
</reference>
<proteinExistence type="predicted"/>
<comment type="caution">
    <text evidence="1">The sequence shown here is derived from an EMBL/GenBank/DDBJ whole genome shotgun (WGS) entry which is preliminary data.</text>
</comment>
<sequence length="74" mass="8316">MHLTAHAIAAWQRGFTIFPCNPPGTRCPQSGDVIDKQPHLVQKDKPYKIRWGEWATRDLNRMGSPCGVPVFTLA</sequence>
<dbReference type="Proteomes" id="UP000608024">
    <property type="component" value="Unassembled WGS sequence"/>
</dbReference>
<organism evidence="1 2">
    <name type="scientific">Streptomyces longispororuber</name>
    <dbReference type="NCBI Taxonomy" id="68230"/>
    <lineage>
        <taxon>Bacteria</taxon>
        <taxon>Bacillati</taxon>
        <taxon>Actinomycetota</taxon>
        <taxon>Actinomycetes</taxon>
        <taxon>Kitasatosporales</taxon>
        <taxon>Streptomycetaceae</taxon>
        <taxon>Streptomyces</taxon>
    </lineage>
</organism>
<name>A0A918Z7R2_9ACTN</name>
<accession>A0A918Z7R2</accession>